<dbReference type="GO" id="GO:0004029">
    <property type="term" value="F:aldehyde dehydrogenase (NAD+) activity"/>
    <property type="evidence" value="ECO:0007669"/>
    <property type="project" value="TreeGrafter"/>
</dbReference>
<evidence type="ECO:0000259" key="1">
    <source>
        <dbReference type="Pfam" id="PF01370"/>
    </source>
</evidence>
<dbReference type="PANTHER" id="PTHR48079">
    <property type="entry name" value="PROTEIN YEEZ"/>
    <property type="match status" value="1"/>
</dbReference>
<dbReference type="Proteomes" id="UP000182761">
    <property type="component" value="Unassembled WGS sequence"/>
</dbReference>
<feature type="domain" description="NAD-dependent epimerase/dehydratase" evidence="1">
    <location>
        <begin position="2"/>
        <end position="231"/>
    </location>
</feature>
<reference evidence="2 3" key="1">
    <citation type="submission" date="2016-01" db="EMBL/GenBank/DDBJ databases">
        <authorList>
            <person name="McClelland M."/>
            <person name="Jain A."/>
            <person name="Saraogi P."/>
            <person name="Mendelson R."/>
            <person name="Westerman R."/>
            <person name="SanMiguel P."/>
            <person name="Csonka L."/>
        </authorList>
    </citation>
    <scope>NUCLEOTIDE SEQUENCE [LARGE SCALE GENOMIC DNA]</scope>
    <source>
        <strain evidence="2 3">R-53146</strain>
    </source>
</reference>
<protein>
    <submittedName>
        <fullName evidence="2">Nucleoside-diphosphate-sugar epimerase</fullName>
    </submittedName>
</protein>
<dbReference type="PANTHER" id="PTHR48079:SF6">
    <property type="entry name" value="NAD(P)-BINDING DOMAIN-CONTAINING PROTEIN-RELATED"/>
    <property type="match status" value="1"/>
</dbReference>
<evidence type="ECO:0000313" key="3">
    <source>
        <dbReference type="Proteomes" id="UP000182761"/>
    </source>
</evidence>
<keyword evidence="3" id="KW-1185">Reference proteome</keyword>
<dbReference type="GO" id="GO:0005737">
    <property type="term" value="C:cytoplasm"/>
    <property type="evidence" value="ECO:0007669"/>
    <property type="project" value="TreeGrafter"/>
</dbReference>
<dbReference type="RefSeq" id="WP_055424726.1">
    <property type="nucleotide sequence ID" value="NZ_FCOR01000002.1"/>
</dbReference>
<organism evidence="2 3">
    <name type="scientific">Apibacter mensalis</name>
    <dbReference type="NCBI Taxonomy" id="1586267"/>
    <lineage>
        <taxon>Bacteria</taxon>
        <taxon>Pseudomonadati</taxon>
        <taxon>Bacteroidota</taxon>
        <taxon>Flavobacteriia</taxon>
        <taxon>Flavobacteriales</taxon>
        <taxon>Weeksellaceae</taxon>
        <taxon>Apibacter</taxon>
    </lineage>
</organism>
<dbReference type="OrthoDB" id="596910at2"/>
<sequence length="337" mass="38820">MILVTGGTGLVGSYLLLKLAGKSKQVKVLYRTDSSKHEVYDLFRLYEPKRFKKLFESLQWVKGDILDITSLQEAFSDITEVYHVAGKVSFEEKDKKELHKINIEGTQNMVNLSINNNIYKFCFISSIATLDSNFEQLYINENAEWNFKFNHSSYACSKYGAEMEVWRGSQEGLNVLVVHPGIVLGSGNWKRGNGILYDRAYSNRAYYTTGNTGFIDASDVAEICIRLMDDPTIHNDKFILTADNVSYMDLMFMLRKEFKRKPPVKISNFMLKKISLFSHLLPIKRKISKPAFLALTSQNKYSNDKIKKVLSYPFIPIQDSLKMHAKNYLQYKKLNND</sequence>
<dbReference type="Gene3D" id="3.40.50.720">
    <property type="entry name" value="NAD(P)-binding Rossmann-like Domain"/>
    <property type="match status" value="1"/>
</dbReference>
<dbReference type="EMBL" id="FCOR01000002">
    <property type="protein sequence ID" value="CVK15492.1"/>
    <property type="molecule type" value="Genomic_DNA"/>
</dbReference>
<dbReference type="InterPro" id="IPR051783">
    <property type="entry name" value="NAD(P)-dependent_oxidoreduct"/>
</dbReference>
<proteinExistence type="predicted"/>
<dbReference type="SUPFAM" id="SSF51735">
    <property type="entry name" value="NAD(P)-binding Rossmann-fold domains"/>
    <property type="match status" value="1"/>
</dbReference>
<dbReference type="Pfam" id="PF01370">
    <property type="entry name" value="Epimerase"/>
    <property type="match status" value="1"/>
</dbReference>
<dbReference type="InterPro" id="IPR001509">
    <property type="entry name" value="Epimerase_deHydtase"/>
</dbReference>
<dbReference type="InterPro" id="IPR036291">
    <property type="entry name" value="NAD(P)-bd_dom_sf"/>
</dbReference>
<evidence type="ECO:0000313" key="2">
    <source>
        <dbReference type="EMBL" id="CVK15492.1"/>
    </source>
</evidence>
<name>A0A0X3AM90_9FLAO</name>
<gene>
    <name evidence="2" type="ORF">Ga0061079_10237</name>
</gene>
<dbReference type="STRING" id="1586267.GCA_001418685_00315"/>
<accession>A0A0X3AM90</accession>
<dbReference type="AlphaFoldDB" id="A0A0X3AM90"/>